<dbReference type="GO" id="GO:0055129">
    <property type="term" value="P:L-proline biosynthetic process"/>
    <property type="evidence" value="ECO:0007669"/>
    <property type="project" value="UniProtKB-UniRule"/>
</dbReference>
<evidence type="ECO:0000313" key="11">
    <source>
        <dbReference type="Proteomes" id="UP000034107"/>
    </source>
</evidence>
<dbReference type="InterPro" id="IPR001057">
    <property type="entry name" value="Glu/AcGlu_kinase"/>
</dbReference>
<evidence type="ECO:0000313" key="10">
    <source>
        <dbReference type="EMBL" id="KKU22439.1"/>
    </source>
</evidence>
<dbReference type="EMBL" id="LCLS01000002">
    <property type="protein sequence ID" value="KKU22439.1"/>
    <property type="molecule type" value="Genomic_DNA"/>
</dbReference>
<dbReference type="Gene3D" id="3.40.1160.10">
    <property type="entry name" value="Acetylglutamate kinase-like"/>
    <property type="match status" value="1"/>
</dbReference>
<evidence type="ECO:0000256" key="5">
    <source>
        <dbReference type="ARBA" id="ARBA00022741"/>
    </source>
</evidence>
<protein>
    <recommendedName>
        <fullName evidence="8">Glutamate 5-kinase</fullName>
        <ecNumber evidence="8">2.7.2.11</ecNumber>
    </recommendedName>
    <alternativeName>
        <fullName evidence="8">Gamma-glutamyl kinase</fullName>
        <shortName evidence="8">GK</shortName>
    </alternativeName>
</protein>
<dbReference type="SUPFAM" id="SSF53633">
    <property type="entry name" value="Carbamate kinase-like"/>
    <property type="match status" value="1"/>
</dbReference>
<dbReference type="InterPro" id="IPR001048">
    <property type="entry name" value="Asp/Glu/Uridylate_kinase"/>
</dbReference>
<dbReference type="InterPro" id="IPR005715">
    <property type="entry name" value="Glu_5kinase/COase_Synthase"/>
</dbReference>
<comment type="subcellular location">
    <subcellularLocation>
        <location evidence="8">Cytoplasm</location>
    </subcellularLocation>
</comment>
<feature type="binding site" evidence="8">
    <location>
        <position position="141"/>
    </location>
    <ligand>
        <name>substrate</name>
    </ligand>
</feature>
<proteinExistence type="inferred from homology"/>
<dbReference type="GO" id="GO:0004349">
    <property type="term" value="F:glutamate 5-kinase activity"/>
    <property type="evidence" value="ECO:0007669"/>
    <property type="project" value="UniProtKB-UniRule"/>
</dbReference>
<evidence type="ECO:0000256" key="6">
    <source>
        <dbReference type="ARBA" id="ARBA00022777"/>
    </source>
</evidence>
<comment type="caution">
    <text evidence="8">Lacks conserved residue(s) required for the propagation of feature annotation.</text>
</comment>
<feature type="binding site" evidence="8">
    <location>
        <position position="129"/>
    </location>
    <ligand>
        <name>substrate</name>
    </ligand>
</feature>
<dbReference type="FunFam" id="3.40.1160.10:FF:000006">
    <property type="entry name" value="Glutamate 5-kinase"/>
    <property type="match status" value="1"/>
</dbReference>
<keyword evidence="2 8" id="KW-0028">Amino-acid biosynthesis</keyword>
<evidence type="ECO:0000256" key="8">
    <source>
        <dbReference type="HAMAP-Rule" id="MF_00456"/>
    </source>
</evidence>
<organism evidence="10 11">
    <name type="scientific">Candidatus Nomurabacteria bacterium GW2011_GWA1_46_11</name>
    <dbReference type="NCBI Taxonomy" id="1618732"/>
    <lineage>
        <taxon>Bacteria</taxon>
        <taxon>Candidatus Nomuraibacteriota</taxon>
    </lineage>
</organism>
<comment type="caution">
    <text evidence="10">The sequence shown here is derived from an EMBL/GenBank/DDBJ whole genome shotgun (WGS) entry which is preliminary data.</text>
</comment>
<evidence type="ECO:0000256" key="2">
    <source>
        <dbReference type="ARBA" id="ARBA00022605"/>
    </source>
</evidence>
<keyword evidence="3 8" id="KW-0641">Proline biosynthesis</keyword>
<evidence type="ECO:0000256" key="3">
    <source>
        <dbReference type="ARBA" id="ARBA00022650"/>
    </source>
</evidence>
<comment type="catalytic activity">
    <reaction evidence="8">
        <text>L-glutamate + ATP = L-glutamyl 5-phosphate + ADP</text>
        <dbReference type="Rhea" id="RHEA:14877"/>
        <dbReference type="ChEBI" id="CHEBI:29985"/>
        <dbReference type="ChEBI" id="CHEBI:30616"/>
        <dbReference type="ChEBI" id="CHEBI:58274"/>
        <dbReference type="ChEBI" id="CHEBI:456216"/>
        <dbReference type="EC" id="2.7.2.11"/>
    </reaction>
</comment>
<dbReference type="Pfam" id="PF00696">
    <property type="entry name" value="AA_kinase"/>
    <property type="match status" value="1"/>
</dbReference>
<feature type="domain" description="Aspartate/glutamate/uridylate kinase" evidence="9">
    <location>
        <begin position="1"/>
        <end position="227"/>
    </location>
</feature>
<dbReference type="PROSITE" id="PS00902">
    <property type="entry name" value="GLUTAMATE_5_KINASE"/>
    <property type="match status" value="1"/>
</dbReference>
<comment type="pathway">
    <text evidence="8">Amino-acid biosynthesis; L-proline biosynthesis; L-glutamate 5-semialdehyde from L-glutamate: step 1/2.</text>
</comment>
<dbReference type="PRINTS" id="PR00474">
    <property type="entry name" value="GLU5KINASE"/>
</dbReference>
<dbReference type="PANTHER" id="PTHR43654">
    <property type="entry name" value="GLUTAMATE 5-KINASE"/>
    <property type="match status" value="1"/>
</dbReference>
<dbReference type="InterPro" id="IPR019797">
    <property type="entry name" value="Glutamate_5-kinase_CS"/>
</dbReference>
<evidence type="ECO:0000259" key="9">
    <source>
        <dbReference type="Pfam" id="PF00696"/>
    </source>
</evidence>
<accession>A0A0G1NP42</accession>
<comment type="function">
    <text evidence="8">Catalyzes the transfer of a phosphate group to glutamate to form L-glutamate 5-phosphate.</text>
</comment>
<dbReference type="InterPro" id="IPR011529">
    <property type="entry name" value="Glu_5kinase"/>
</dbReference>
<feature type="binding site" evidence="8">
    <location>
        <position position="45"/>
    </location>
    <ligand>
        <name>substrate</name>
    </ligand>
</feature>
<keyword evidence="6 8" id="KW-0418">Kinase</keyword>
<dbReference type="NCBIfam" id="TIGR01027">
    <property type="entry name" value="proB"/>
    <property type="match status" value="1"/>
</dbReference>
<dbReference type="UniPathway" id="UPA00098">
    <property type="reaction ID" value="UER00359"/>
</dbReference>
<dbReference type="Proteomes" id="UP000034107">
    <property type="component" value="Unassembled WGS sequence"/>
</dbReference>
<keyword evidence="5 8" id="KW-0547">Nucleotide-binding</keyword>
<evidence type="ECO:0000256" key="1">
    <source>
        <dbReference type="ARBA" id="ARBA00022490"/>
    </source>
</evidence>
<sequence>MRLVIKVGTQVIYGKFALNRMRLDQIISEIAALIKHGHEVVLVSSGAIGAGLPYVHFSDVERQKKVAAAVGQPLLMHNYILAAQKSHIAVGQMLILADDFADKGHLKNFVLNINAMLSHRILPIINENDVMKGEDLRVNDNDMLSAVVAAALGADKLMILTNQNGFYTRDPDKYEDTELLKNIPRIDAKIKALCSKGKSGLGVGGMAAKINAAEYATKRGVETFIGNGEKKGTILEALKKDFSGTRFAAQTKTQAKKIK</sequence>
<keyword evidence="1 8" id="KW-0963">Cytoplasm</keyword>
<evidence type="ECO:0000256" key="4">
    <source>
        <dbReference type="ARBA" id="ARBA00022679"/>
    </source>
</evidence>
<dbReference type="AlphaFoldDB" id="A0A0G1NP42"/>
<name>A0A0G1NP42_9BACT</name>
<dbReference type="GO" id="GO:0005524">
    <property type="term" value="F:ATP binding"/>
    <property type="evidence" value="ECO:0007669"/>
    <property type="project" value="UniProtKB-KW"/>
</dbReference>
<dbReference type="HAMAP" id="MF_00456">
    <property type="entry name" value="ProB"/>
    <property type="match status" value="1"/>
</dbReference>
<dbReference type="PANTHER" id="PTHR43654:SF1">
    <property type="entry name" value="ISOPENTENYL PHOSPHATE KINASE"/>
    <property type="match status" value="1"/>
</dbReference>
<dbReference type="GO" id="GO:0005829">
    <property type="term" value="C:cytosol"/>
    <property type="evidence" value="ECO:0007669"/>
    <property type="project" value="TreeGrafter"/>
</dbReference>
<comment type="similarity">
    <text evidence="8">Belongs to the glutamate 5-kinase family.</text>
</comment>
<dbReference type="EC" id="2.7.2.11" evidence="8"/>
<gene>
    <name evidence="8" type="primary">proB</name>
    <name evidence="10" type="ORF">UX31_C0002G0012</name>
</gene>
<feature type="binding site" evidence="8">
    <location>
        <position position="6"/>
    </location>
    <ligand>
        <name>ATP</name>
        <dbReference type="ChEBI" id="CHEBI:30616"/>
    </ligand>
</feature>
<keyword evidence="4 8" id="KW-0808">Transferase</keyword>
<evidence type="ECO:0000256" key="7">
    <source>
        <dbReference type="ARBA" id="ARBA00022840"/>
    </source>
</evidence>
<reference evidence="10 11" key="1">
    <citation type="journal article" date="2015" name="Nature">
        <title>rRNA introns, odd ribosomes, and small enigmatic genomes across a large radiation of phyla.</title>
        <authorList>
            <person name="Brown C.T."/>
            <person name="Hug L.A."/>
            <person name="Thomas B.C."/>
            <person name="Sharon I."/>
            <person name="Castelle C.J."/>
            <person name="Singh A."/>
            <person name="Wilkins M.J."/>
            <person name="Williams K.H."/>
            <person name="Banfield J.F."/>
        </authorList>
    </citation>
    <scope>NUCLEOTIDE SEQUENCE [LARGE SCALE GENOMIC DNA]</scope>
</reference>
<dbReference type="InterPro" id="IPR036393">
    <property type="entry name" value="AceGlu_kinase-like_sf"/>
</dbReference>
<keyword evidence="7 8" id="KW-0067">ATP-binding</keyword>
<dbReference type="PIRSF" id="PIRSF000729">
    <property type="entry name" value="GK"/>
    <property type="match status" value="1"/>
</dbReference>